<feature type="compositionally biased region" description="Acidic residues" evidence="1">
    <location>
        <begin position="170"/>
        <end position="183"/>
    </location>
</feature>
<organism evidence="2 3">
    <name type="scientific">Camelina sativa</name>
    <name type="common">False flax</name>
    <name type="synonym">Myagrum sativum</name>
    <dbReference type="NCBI Taxonomy" id="90675"/>
    <lineage>
        <taxon>Eukaryota</taxon>
        <taxon>Viridiplantae</taxon>
        <taxon>Streptophyta</taxon>
        <taxon>Embryophyta</taxon>
        <taxon>Tracheophyta</taxon>
        <taxon>Spermatophyta</taxon>
        <taxon>Magnoliopsida</taxon>
        <taxon>eudicotyledons</taxon>
        <taxon>Gunneridae</taxon>
        <taxon>Pentapetalae</taxon>
        <taxon>rosids</taxon>
        <taxon>malvids</taxon>
        <taxon>Brassicales</taxon>
        <taxon>Brassicaceae</taxon>
        <taxon>Camelineae</taxon>
        <taxon>Camelina</taxon>
    </lineage>
</organism>
<dbReference type="RefSeq" id="XP_010430767.1">
    <property type="nucleotide sequence ID" value="XM_010432465.1"/>
</dbReference>
<feature type="region of interest" description="Disordered" evidence="1">
    <location>
        <begin position="103"/>
        <end position="183"/>
    </location>
</feature>
<feature type="compositionally biased region" description="Basic and acidic residues" evidence="1">
    <location>
        <begin position="136"/>
        <end position="150"/>
    </location>
</feature>
<evidence type="ECO:0000256" key="1">
    <source>
        <dbReference type="SAM" id="MobiDB-lite"/>
    </source>
</evidence>
<dbReference type="GeneID" id="104715005"/>
<reference evidence="2" key="1">
    <citation type="journal article" date="2014" name="Nat. Commun.">
        <title>The emerging biofuel crop Camelina sativa retains a highly undifferentiated hexaploid genome structure.</title>
        <authorList>
            <person name="Kagale S."/>
            <person name="Koh C."/>
            <person name="Nixon J."/>
            <person name="Bollina V."/>
            <person name="Clarke W.E."/>
            <person name="Tuteja R."/>
            <person name="Spillane C."/>
            <person name="Robinson S.J."/>
            <person name="Links M.G."/>
            <person name="Clarke C."/>
            <person name="Higgins E.E."/>
            <person name="Huebert T."/>
            <person name="Sharpe A.G."/>
            <person name="Parkin I.A."/>
        </authorList>
    </citation>
    <scope>NUCLEOTIDE SEQUENCE [LARGE SCALE GENOMIC DNA]</scope>
    <source>
        <strain evidence="2">cv. DH55</strain>
    </source>
</reference>
<reference evidence="3" key="2">
    <citation type="submission" date="2025-08" db="UniProtKB">
        <authorList>
            <consortium name="RefSeq"/>
        </authorList>
    </citation>
    <scope>IDENTIFICATION</scope>
    <source>
        <tissue evidence="3">Leaf</tissue>
    </source>
</reference>
<evidence type="ECO:0000313" key="2">
    <source>
        <dbReference type="Proteomes" id="UP000694864"/>
    </source>
</evidence>
<gene>
    <name evidence="3" type="primary">LOC104715005</name>
</gene>
<dbReference type="Proteomes" id="UP000694864">
    <property type="component" value="Chromosome 9"/>
</dbReference>
<sequence>MLSSDEEGVPTLIVETKRSPRGAASEGAQPKLVAVPIPIPGQEETVANPESRTNQDQDQDWSVETQEMENQRDAARRMGQWDPMLLEVENKNEDLMRRLRLSERVQVREPEGEAEAEPEKVSVPMAESDPGNGQEQVEKANEEGEPREVGSEPEEEQKITGSEPRRNPEEDPDQEPSCEEVEEASQLLRDSMMELVEKLAEEERLRKEIVLLEHGQGSEKQTRLMSDIIGPVEREEIRPRRRMIRTRAQARKRVTNPSRV</sequence>
<feature type="compositionally biased region" description="Polar residues" evidence="1">
    <location>
        <begin position="48"/>
        <end position="65"/>
    </location>
</feature>
<keyword evidence="2" id="KW-1185">Reference proteome</keyword>
<feature type="region of interest" description="Disordered" evidence="1">
    <location>
        <begin position="1"/>
        <end position="83"/>
    </location>
</feature>
<accession>A0ABM0TSV3</accession>
<proteinExistence type="predicted"/>
<protein>
    <submittedName>
        <fullName evidence="3">Golgi integral membrane protein 4-like</fullName>
    </submittedName>
</protein>
<name>A0ABM0TSV3_CAMSA</name>
<evidence type="ECO:0000313" key="3">
    <source>
        <dbReference type="RefSeq" id="XP_010430767.1"/>
    </source>
</evidence>